<accession>A0AAW0KC78</accession>
<evidence type="ECO:0000256" key="1">
    <source>
        <dbReference type="SAM" id="Phobius"/>
    </source>
</evidence>
<dbReference type="EMBL" id="PKMF04000372">
    <property type="protein sequence ID" value="KAK7835446.1"/>
    <property type="molecule type" value="Genomic_DNA"/>
</dbReference>
<keyword evidence="1" id="KW-0472">Membrane</keyword>
<dbReference type="Proteomes" id="UP000237347">
    <property type="component" value="Unassembled WGS sequence"/>
</dbReference>
<keyword evidence="1" id="KW-0812">Transmembrane</keyword>
<keyword evidence="3" id="KW-1185">Reference proteome</keyword>
<evidence type="ECO:0000313" key="3">
    <source>
        <dbReference type="Proteomes" id="UP000237347"/>
    </source>
</evidence>
<protein>
    <submittedName>
        <fullName evidence="2">Uncharacterized protein</fullName>
    </submittedName>
</protein>
<organism evidence="2 3">
    <name type="scientific">Quercus suber</name>
    <name type="common">Cork oak</name>
    <dbReference type="NCBI Taxonomy" id="58331"/>
    <lineage>
        <taxon>Eukaryota</taxon>
        <taxon>Viridiplantae</taxon>
        <taxon>Streptophyta</taxon>
        <taxon>Embryophyta</taxon>
        <taxon>Tracheophyta</taxon>
        <taxon>Spermatophyta</taxon>
        <taxon>Magnoliopsida</taxon>
        <taxon>eudicotyledons</taxon>
        <taxon>Gunneridae</taxon>
        <taxon>Pentapetalae</taxon>
        <taxon>rosids</taxon>
        <taxon>fabids</taxon>
        <taxon>Fagales</taxon>
        <taxon>Fagaceae</taxon>
        <taxon>Quercus</taxon>
    </lineage>
</organism>
<dbReference type="AlphaFoldDB" id="A0AAW0KC78"/>
<feature type="transmembrane region" description="Helical" evidence="1">
    <location>
        <begin position="20"/>
        <end position="39"/>
    </location>
</feature>
<name>A0AAW0KC78_QUESU</name>
<gene>
    <name evidence="2" type="ORF">CFP56_023512</name>
</gene>
<keyword evidence="1" id="KW-1133">Transmembrane helix</keyword>
<proteinExistence type="predicted"/>
<comment type="caution">
    <text evidence="2">The sequence shown here is derived from an EMBL/GenBank/DDBJ whole genome shotgun (WGS) entry which is preliminary data.</text>
</comment>
<sequence length="44" mass="5260">MIPLKLQLSYYIYLIWAQKYLTTLYNVTMPSLCLLKGIFSCFHK</sequence>
<evidence type="ECO:0000313" key="2">
    <source>
        <dbReference type="EMBL" id="KAK7835446.1"/>
    </source>
</evidence>
<reference evidence="2 3" key="1">
    <citation type="journal article" date="2018" name="Sci. Data">
        <title>The draft genome sequence of cork oak.</title>
        <authorList>
            <person name="Ramos A.M."/>
            <person name="Usie A."/>
            <person name="Barbosa P."/>
            <person name="Barros P.M."/>
            <person name="Capote T."/>
            <person name="Chaves I."/>
            <person name="Simoes F."/>
            <person name="Abreu I."/>
            <person name="Carrasquinho I."/>
            <person name="Faro C."/>
            <person name="Guimaraes J.B."/>
            <person name="Mendonca D."/>
            <person name="Nobrega F."/>
            <person name="Rodrigues L."/>
            <person name="Saibo N.J.M."/>
            <person name="Varela M.C."/>
            <person name="Egas C."/>
            <person name="Matos J."/>
            <person name="Miguel C.M."/>
            <person name="Oliveira M.M."/>
            <person name="Ricardo C.P."/>
            <person name="Goncalves S."/>
        </authorList>
    </citation>
    <scope>NUCLEOTIDE SEQUENCE [LARGE SCALE GENOMIC DNA]</scope>
    <source>
        <strain evidence="3">cv. HL8</strain>
    </source>
</reference>